<dbReference type="Proteomes" id="UP001595953">
    <property type="component" value="Unassembled WGS sequence"/>
</dbReference>
<evidence type="ECO:0000313" key="1">
    <source>
        <dbReference type="EMBL" id="MFC4723011.1"/>
    </source>
</evidence>
<dbReference type="EMBL" id="JBHSGP010000014">
    <property type="protein sequence ID" value="MFC4723011.1"/>
    <property type="molecule type" value="Genomic_DNA"/>
</dbReference>
<protein>
    <submittedName>
        <fullName evidence="1">DUF6503 family protein</fullName>
    </submittedName>
</protein>
<gene>
    <name evidence="1" type="ORF">ACFO5O_11815</name>
</gene>
<reference evidence="2" key="1">
    <citation type="journal article" date="2019" name="Int. J. Syst. Evol. Microbiol.">
        <title>The Global Catalogue of Microorganisms (GCM) 10K type strain sequencing project: providing services to taxonomists for standard genome sequencing and annotation.</title>
        <authorList>
            <consortium name="The Broad Institute Genomics Platform"/>
            <consortium name="The Broad Institute Genome Sequencing Center for Infectious Disease"/>
            <person name="Wu L."/>
            <person name="Ma J."/>
        </authorList>
    </citation>
    <scope>NUCLEOTIDE SEQUENCE [LARGE SCALE GENOMIC DNA]</scope>
    <source>
        <strain evidence="2">CCUG 63682</strain>
    </source>
</reference>
<dbReference type="PROSITE" id="PS51257">
    <property type="entry name" value="PROKAR_LIPOPROTEIN"/>
    <property type="match status" value="1"/>
</dbReference>
<name>A0ABV9N694_9FLAO</name>
<accession>A0ABV9N694</accession>
<dbReference type="RefSeq" id="WP_387964015.1">
    <property type="nucleotide sequence ID" value="NZ_JBHSGP010000014.1"/>
</dbReference>
<proteinExistence type="predicted"/>
<dbReference type="Pfam" id="PF20113">
    <property type="entry name" value="DUF6503"/>
    <property type="match status" value="1"/>
</dbReference>
<sequence length="275" mass="31034">MKIKFTFCMLLIFVISSCKEQEKSGSQVENDRVGSESSLSLTNSEADLIVNKAIAFAGGLDAWKSKKSLSYTKLIQNYDSLGNLTREISQLHQYQLQPSFKAKMSWEDNGDAFVIINNGKRAWQLKNGEVLTSEEATNSAWNSSFGSHYVIGMPFKLKDPGTILTYEGVDTLSNGEVVHAIKATYEKGTGSSGGMHTWWYFFDKNTYELKANFLDSGNGYSITQYFGYDTIDTIKINKQRKSYRSNENRDLVVLGTVYSNTNIEFNVHFEDGYFN</sequence>
<comment type="caution">
    <text evidence="1">The sequence shown here is derived from an EMBL/GenBank/DDBJ whole genome shotgun (WGS) entry which is preliminary data.</text>
</comment>
<evidence type="ECO:0000313" key="2">
    <source>
        <dbReference type="Proteomes" id="UP001595953"/>
    </source>
</evidence>
<dbReference type="InterPro" id="IPR045444">
    <property type="entry name" value="DUF6503"/>
</dbReference>
<organism evidence="1 2">
    <name type="scientific">Geojedonia litorea</name>
    <dbReference type="NCBI Taxonomy" id="1268269"/>
    <lineage>
        <taxon>Bacteria</taxon>
        <taxon>Pseudomonadati</taxon>
        <taxon>Bacteroidota</taxon>
        <taxon>Flavobacteriia</taxon>
        <taxon>Flavobacteriales</taxon>
        <taxon>Flavobacteriaceae</taxon>
        <taxon>Geojedonia</taxon>
    </lineage>
</organism>
<keyword evidence="2" id="KW-1185">Reference proteome</keyword>